<evidence type="ECO:0000256" key="8">
    <source>
        <dbReference type="ARBA" id="ARBA00038152"/>
    </source>
</evidence>
<evidence type="ECO:0000256" key="4">
    <source>
        <dbReference type="ARBA" id="ARBA00022679"/>
    </source>
</evidence>
<evidence type="ECO:0000256" key="2">
    <source>
        <dbReference type="ARBA" id="ARBA00022475"/>
    </source>
</evidence>
<evidence type="ECO:0000259" key="10">
    <source>
        <dbReference type="Pfam" id="PF00535"/>
    </source>
</evidence>
<comment type="caution">
    <text evidence="11">The sequence shown here is derived from an EMBL/GenBank/DDBJ whole genome shotgun (WGS) entry which is preliminary data.</text>
</comment>
<sequence length="333" mass="38052">MPACSEQSGEKAVKMPNRSVTILIPCYNEQEVLTELFSRLDQLITHTEQQSYSLNCLFVDDGSSDDTQSMIKDYSTKKSYVDYIFLSRNFGKEKAMFAGIEHIQADATVIIDADLQDPPELIPQMISLWEQGYDDVYAKRRSRSGESWLKRTSSHLYYRILQSVSEVSIQKDTGDFRLLDKKCIQALKMLKESERNSKALFSWIGYKKIEFLFDRDERKAGKTKWNYPQLMHLAVDGLTSFTTKPLHFATYTGIIISLCAFLYALLTLIRTLFVGIQVPGYASILIAILLLGGLNLLCIGVVGEYLGRVFLQTKQRPNYLIQEKHFNSSIKIN</sequence>
<evidence type="ECO:0000313" key="12">
    <source>
        <dbReference type="Proteomes" id="UP000285266"/>
    </source>
</evidence>
<keyword evidence="5 9" id="KW-0812">Transmembrane</keyword>
<keyword evidence="4" id="KW-0808">Transferase</keyword>
<dbReference type="PANTHER" id="PTHR48090:SF8">
    <property type="entry name" value="GLYCOSYLTRANSFERASE CSBB-RELATED"/>
    <property type="match status" value="1"/>
</dbReference>
<reference evidence="11 12" key="1">
    <citation type="submission" date="2018-07" db="EMBL/GenBank/DDBJ databases">
        <title>The role of parmesan cheese in vectoring bovine microbiota.</title>
        <authorList>
            <person name="Lugli G.A."/>
            <person name="Milani C."/>
        </authorList>
    </citation>
    <scope>NUCLEOTIDE SEQUENCE [LARGE SCALE GENOMIC DNA]</scope>
    <source>
        <strain evidence="11 12">BMONG18</strain>
    </source>
</reference>
<dbReference type="FunFam" id="3.90.550.10:FF:000079">
    <property type="entry name" value="Probable glycosyl transferase"/>
    <property type="match status" value="1"/>
</dbReference>
<dbReference type="Proteomes" id="UP000285266">
    <property type="component" value="Unassembled WGS sequence"/>
</dbReference>
<feature type="domain" description="Glycosyltransferase 2-like" evidence="10">
    <location>
        <begin position="21"/>
        <end position="183"/>
    </location>
</feature>
<evidence type="ECO:0000256" key="9">
    <source>
        <dbReference type="SAM" id="Phobius"/>
    </source>
</evidence>
<dbReference type="InterPro" id="IPR050256">
    <property type="entry name" value="Glycosyltransferase_2"/>
</dbReference>
<keyword evidence="2" id="KW-1003">Cell membrane</keyword>
<feature type="transmembrane region" description="Helical" evidence="9">
    <location>
        <begin position="248"/>
        <end position="269"/>
    </location>
</feature>
<dbReference type="Gene3D" id="3.90.550.10">
    <property type="entry name" value="Spore Coat Polysaccharide Biosynthesis Protein SpsA, Chain A"/>
    <property type="match status" value="1"/>
</dbReference>
<keyword evidence="3" id="KW-0328">Glycosyltransferase</keyword>
<dbReference type="Pfam" id="PF00535">
    <property type="entry name" value="Glycos_transf_2"/>
    <property type="match status" value="1"/>
</dbReference>
<evidence type="ECO:0000313" key="11">
    <source>
        <dbReference type="EMBL" id="ROT86978.1"/>
    </source>
</evidence>
<evidence type="ECO:0000256" key="3">
    <source>
        <dbReference type="ARBA" id="ARBA00022676"/>
    </source>
</evidence>
<organism evidence="11 12">
    <name type="scientific">Bifidobacterium mongoliense</name>
    <dbReference type="NCBI Taxonomy" id="518643"/>
    <lineage>
        <taxon>Bacteria</taxon>
        <taxon>Bacillati</taxon>
        <taxon>Actinomycetota</taxon>
        <taxon>Actinomycetes</taxon>
        <taxon>Bifidobacteriales</taxon>
        <taxon>Bifidobacteriaceae</taxon>
        <taxon>Bifidobacterium</taxon>
    </lineage>
</organism>
<evidence type="ECO:0000256" key="7">
    <source>
        <dbReference type="ARBA" id="ARBA00023136"/>
    </source>
</evidence>
<dbReference type="InterPro" id="IPR029044">
    <property type="entry name" value="Nucleotide-diphossugar_trans"/>
</dbReference>
<keyword evidence="11" id="KW-0378">Hydrolase</keyword>
<accession>A0A423UE65</accession>
<evidence type="ECO:0000256" key="6">
    <source>
        <dbReference type="ARBA" id="ARBA00022989"/>
    </source>
</evidence>
<gene>
    <name evidence="11" type="ORF">BMONG18_0977</name>
</gene>
<dbReference type="PANTHER" id="PTHR48090">
    <property type="entry name" value="UNDECAPRENYL-PHOSPHATE 4-DEOXY-4-FORMAMIDO-L-ARABINOSE TRANSFERASE-RELATED"/>
    <property type="match status" value="1"/>
</dbReference>
<proteinExistence type="inferred from homology"/>
<evidence type="ECO:0000256" key="5">
    <source>
        <dbReference type="ARBA" id="ARBA00022692"/>
    </source>
</evidence>
<evidence type="ECO:0000256" key="1">
    <source>
        <dbReference type="ARBA" id="ARBA00004651"/>
    </source>
</evidence>
<keyword evidence="6 9" id="KW-1133">Transmembrane helix</keyword>
<feature type="transmembrane region" description="Helical" evidence="9">
    <location>
        <begin position="281"/>
        <end position="306"/>
    </location>
</feature>
<comment type="similarity">
    <text evidence="8">Belongs to the glycosyltransferase 2 family. GtrB subfamily.</text>
</comment>
<dbReference type="SUPFAM" id="SSF53448">
    <property type="entry name" value="Nucleotide-diphospho-sugar transferases"/>
    <property type="match status" value="1"/>
</dbReference>
<protein>
    <submittedName>
        <fullName evidence="11">Glycosyl hydrolase</fullName>
    </submittedName>
</protein>
<dbReference type="GO" id="GO:0016757">
    <property type="term" value="F:glycosyltransferase activity"/>
    <property type="evidence" value="ECO:0007669"/>
    <property type="project" value="UniProtKB-KW"/>
</dbReference>
<name>A0A423UE65_9BIFI</name>
<dbReference type="InterPro" id="IPR001173">
    <property type="entry name" value="Glyco_trans_2-like"/>
</dbReference>
<dbReference type="GO" id="GO:0005886">
    <property type="term" value="C:plasma membrane"/>
    <property type="evidence" value="ECO:0007669"/>
    <property type="project" value="UniProtKB-SubCell"/>
</dbReference>
<dbReference type="CDD" id="cd04187">
    <property type="entry name" value="DPM1_like_bac"/>
    <property type="match status" value="1"/>
</dbReference>
<comment type="subcellular location">
    <subcellularLocation>
        <location evidence="1">Cell membrane</location>
        <topology evidence="1">Multi-pass membrane protein</topology>
    </subcellularLocation>
</comment>
<dbReference type="EMBL" id="QRAJ01000004">
    <property type="protein sequence ID" value="ROT86978.1"/>
    <property type="molecule type" value="Genomic_DNA"/>
</dbReference>
<keyword evidence="7 9" id="KW-0472">Membrane</keyword>
<dbReference type="GO" id="GO:0016787">
    <property type="term" value="F:hydrolase activity"/>
    <property type="evidence" value="ECO:0007669"/>
    <property type="project" value="UniProtKB-KW"/>
</dbReference>
<dbReference type="AlphaFoldDB" id="A0A423UE65"/>